<dbReference type="SUPFAM" id="SSF54593">
    <property type="entry name" value="Glyoxalase/Bleomycin resistance protein/Dihydroxybiphenyl dioxygenase"/>
    <property type="match status" value="1"/>
</dbReference>
<gene>
    <name evidence="7" type="ORF">HDA33_002044</name>
</gene>
<evidence type="ECO:0000256" key="3">
    <source>
        <dbReference type="ARBA" id="ARBA00013252"/>
    </source>
</evidence>
<dbReference type="CDD" id="cd00488">
    <property type="entry name" value="PCD_DCoH"/>
    <property type="match status" value="1"/>
</dbReference>
<organism evidence="7 8">
    <name type="scientific">Micrococcus endophyticus</name>
    <dbReference type="NCBI Taxonomy" id="455343"/>
    <lineage>
        <taxon>Bacteria</taxon>
        <taxon>Bacillati</taxon>
        <taxon>Actinomycetota</taxon>
        <taxon>Actinomycetes</taxon>
        <taxon>Micrococcales</taxon>
        <taxon>Micrococcaceae</taxon>
        <taxon>Micrococcus</taxon>
    </lineage>
</organism>
<evidence type="ECO:0000256" key="1">
    <source>
        <dbReference type="ARBA" id="ARBA00001554"/>
    </source>
</evidence>
<dbReference type="Gene3D" id="3.30.1360.20">
    <property type="entry name" value="Transcriptional coactivator/pterin dehydratase"/>
    <property type="match status" value="1"/>
</dbReference>
<dbReference type="PANTHER" id="PTHR12599:SF0">
    <property type="entry name" value="PTERIN-4-ALPHA-CARBINOLAMINE DEHYDRATASE"/>
    <property type="match status" value="1"/>
</dbReference>
<keyword evidence="5 7" id="KW-0456">Lyase</keyword>
<dbReference type="PANTHER" id="PTHR12599">
    <property type="entry name" value="PTERIN-4-ALPHA-CARBINOLAMINE DEHYDRATASE"/>
    <property type="match status" value="1"/>
</dbReference>
<proteinExistence type="inferred from homology"/>
<dbReference type="InterPro" id="IPR036428">
    <property type="entry name" value="PCD_sf"/>
</dbReference>
<protein>
    <recommendedName>
        <fullName evidence="4">Putative pterin-4-alpha-carbinolamine dehydratase</fullName>
        <ecNumber evidence="3">4.2.1.96</ecNumber>
    </recommendedName>
</protein>
<dbReference type="Gene3D" id="3.10.180.10">
    <property type="entry name" value="2,3-Dihydroxybiphenyl 1,2-Dioxygenase, domain 1"/>
    <property type="match status" value="1"/>
</dbReference>
<dbReference type="InterPro" id="IPR029068">
    <property type="entry name" value="Glyas_Bleomycin-R_OHBP_Dase"/>
</dbReference>
<dbReference type="EMBL" id="JACHMW010000001">
    <property type="protein sequence ID" value="MBB5849480.1"/>
    <property type="molecule type" value="Genomic_DNA"/>
</dbReference>
<evidence type="ECO:0000313" key="7">
    <source>
        <dbReference type="EMBL" id="MBB5849480.1"/>
    </source>
</evidence>
<dbReference type="EC" id="4.2.1.96" evidence="3"/>
<dbReference type="InterPro" id="IPR001533">
    <property type="entry name" value="Pterin_deHydtase"/>
</dbReference>
<accession>A0A7W9N0X1</accession>
<dbReference type="InterPro" id="IPR041581">
    <property type="entry name" value="Glyoxalase_6"/>
</dbReference>
<sequence>MSENTADTPRPDPFHVLRTSEVAAADLADWRLLAGRLKARFVPEDYAAGLEFVAAVGAAAQAADHHPDLTLTYGDVVVALSSHDVHGVTVRDVRMARRISDLAREHGLRSEPTGLSVVEIGLDTARDEEHGRFYAALLGAETVPGGSVEHPGGQTPALWWQGPEPASSAGHFTLPEPEVEQRWHLDVWVAPEEAQPRLQAVLDAGGRLLSDASAPAFWVVEDVEGNRSCICTALRPDHEDQE</sequence>
<keyword evidence="8" id="KW-1185">Reference proteome</keyword>
<comment type="caution">
    <text evidence="7">The sequence shown here is derived from an EMBL/GenBank/DDBJ whole genome shotgun (WGS) entry which is preliminary data.</text>
</comment>
<name>A0A7W9N0X1_9MICC</name>
<feature type="domain" description="Glyoxalase-like" evidence="6">
    <location>
        <begin position="120"/>
        <end position="231"/>
    </location>
</feature>
<evidence type="ECO:0000313" key="8">
    <source>
        <dbReference type="Proteomes" id="UP000567246"/>
    </source>
</evidence>
<evidence type="ECO:0000256" key="4">
    <source>
        <dbReference type="ARBA" id="ARBA00021735"/>
    </source>
</evidence>
<comment type="similarity">
    <text evidence="2">Belongs to the pterin-4-alpha-carbinolamine dehydratase family.</text>
</comment>
<evidence type="ECO:0000256" key="5">
    <source>
        <dbReference type="ARBA" id="ARBA00023239"/>
    </source>
</evidence>
<dbReference type="Pfam" id="PF01329">
    <property type="entry name" value="Pterin_4a"/>
    <property type="match status" value="1"/>
</dbReference>
<dbReference type="AlphaFoldDB" id="A0A7W9N0X1"/>
<dbReference type="GO" id="GO:0008124">
    <property type="term" value="F:4-alpha-hydroxytetrahydrobiopterin dehydratase activity"/>
    <property type="evidence" value="ECO:0007669"/>
    <property type="project" value="UniProtKB-EC"/>
</dbReference>
<evidence type="ECO:0000259" key="6">
    <source>
        <dbReference type="Pfam" id="PF18029"/>
    </source>
</evidence>
<dbReference type="GO" id="GO:0006729">
    <property type="term" value="P:tetrahydrobiopterin biosynthetic process"/>
    <property type="evidence" value="ECO:0007669"/>
    <property type="project" value="InterPro"/>
</dbReference>
<dbReference type="Pfam" id="PF18029">
    <property type="entry name" value="Glyoxalase_6"/>
    <property type="match status" value="1"/>
</dbReference>
<reference evidence="7 8" key="1">
    <citation type="submission" date="2020-08" db="EMBL/GenBank/DDBJ databases">
        <title>Sequencing the genomes of 1000 actinobacteria strains.</title>
        <authorList>
            <person name="Klenk H.-P."/>
        </authorList>
    </citation>
    <scope>NUCLEOTIDE SEQUENCE [LARGE SCALE GENOMIC DNA]</scope>
    <source>
        <strain evidence="7 8">DSM 17945</strain>
    </source>
</reference>
<evidence type="ECO:0000256" key="2">
    <source>
        <dbReference type="ARBA" id="ARBA00006472"/>
    </source>
</evidence>
<dbReference type="Proteomes" id="UP000567246">
    <property type="component" value="Unassembled WGS sequence"/>
</dbReference>
<comment type="catalytic activity">
    <reaction evidence="1">
        <text>(4aS,6R)-4a-hydroxy-L-erythro-5,6,7,8-tetrahydrobiopterin = (6R)-L-erythro-6,7-dihydrobiopterin + H2O</text>
        <dbReference type="Rhea" id="RHEA:11920"/>
        <dbReference type="ChEBI" id="CHEBI:15377"/>
        <dbReference type="ChEBI" id="CHEBI:15642"/>
        <dbReference type="ChEBI" id="CHEBI:43120"/>
        <dbReference type="EC" id="4.2.1.96"/>
    </reaction>
</comment>
<dbReference type="SUPFAM" id="SSF55248">
    <property type="entry name" value="PCD-like"/>
    <property type="match status" value="1"/>
</dbReference>
<dbReference type="RefSeq" id="WP_184173062.1">
    <property type="nucleotide sequence ID" value="NZ_BAABAG010000012.1"/>
</dbReference>